<name>A0A9N9KNV9_9HELO</name>
<evidence type="ECO:0000313" key="1">
    <source>
        <dbReference type="EMBL" id="CAG8948912.1"/>
    </source>
</evidence>
<accession>A0A9N9KNV9</accession>
<keyword evidence="2" id="KW-1185">Reference proteome</keyword>
<dbReference type="Proteomes" id="UP000696280">
    <property type="component" value="Unassembled WGS sequence"/>
</dbReference>
<gene>
    <name evidence="1" type="ORF">HYFRA_00002039</name>
</gene>
<reference evidence="1" key="1">
    <citation type="submission" date="2021-07" db="EMBL/GenBank/DDBJ databases">
        <authorList>
            <person name="Durling M."/>
        </authorList>
    </citation>
    <scope>NUCLEOTIDE SEQUENCE</scope>
</reference>
<comment type="caution">
    <text evidence="1">The sequence shown here is derived from an EMBL/GenBank/DDBJ whole genome shotgun (WGS) entry which is preliminary data.</text>
</comment>
<proteinExistence type="predicted"/>
<dbReference type="AlphaFoldDB" id="A0A9N9KNV9"/>
<dbReference type="EMBL" id="CAJVRL010000001">
    <property type="protein sequence ID" value="CAG8948912.1"/>
    <property type="molecule type" value="Genomic_DNA"/>
</dbReference>
<evidence type="ECO:0000313" key="2">
    <source>
        <dbReference type="Proteomes" id="UP000696280"/>
    </source>
</evidence>
<protein>
    <submittedName>
        <fullName evidence="1">Uncharacterized protein</fullName>
    </submittedName>
</protein>
<organism evidence="1 2">
    <name type="scientific">Hymenoscyphus fraxineus</name>
    <dbReference type="NCBI Taxonomy" id="746836"/>
    <lineage>
        <taxon>Eukaryota</taxon>
        <taxon>Fungi</taxon>
        <taxon>Dikarya</taxon>
        <taxon>Ascomycota</taxon>
        <taxon>Pezizomycotina</taxon>
        <taxon>Leotiomycetes</taxon>
        <taxon>Helotiales</taxon>
        <taxon>Helotiaceae</taxon>
        <taxon>Hymenoscyphus</taxon>
    </lineage>
</organism>
<sequence length="411" mass="47115">MRLIPNTEQTITINKERADSTARTKEAMKSSRSSKETVVWLWREGVRMVTSIHHTHPHPQPKTRALAAGYHAAYQEVTSGFETLILDGWYGGEQGQSFPPSWVEMDVPIIGVRNPWAVKRSQSNLDTCFWGCETDKRRHFLNHLTYVHVFCPAYPKNFVDLRTIDLGREYRELQMSSILHHRHYHIRKKHAARTSKWAVPPRLAPCYPHPRHFLSLIGCIILDLLVHPPPTTHRPIHQQNLRLGDAVTTGLQQSPSIKKSYHCSYRMNRLHYEGDQQGLQLLTCDIYRRPAILPSHPLMMRDNNSPLLTCENPRVTCKGEATGRLPVDSIGMIAVWHRISPSISVHLTRSTHILSTQAGHRTASLSPVSVLPGRWELIPLSRLTADTLRSFFFWEEGQPDSSIEPFRRVTK</sequence>